<evidence type="ECO:0000259" key="4">
    <source>
        <dbReference type="PROSITE" id="PS50932"/>
    </source>
</evidence>
<proteinExistence type="predicted"/>
<dbReference type="KEGG" id="cbei:LF65_03616"/>
<dbReference type="STRING" id="1520.LF65_03616"/>
<dbReference type="Proteomes" id="UP000031866">
    <property type="component" value="Chromosome"/>
</dbReference>
<protein>
    <submittedName>
        <fullName evidence="5">LacI family transcriptional regulator</fullName>
    </submittedName>
</protein>
<evidence type="ECO:0000256" key="3">
    <source>
        <dbReference type="ARBA" id="ARBA00023163"/>
    </source>
</evidence>
<dbReference type="Gene3D" id="3.40.50.2300">
    <property type="match status" value="2"/>
</dbReference>
<dbReference type="EMBL" id="CP010086">
    <property type="protein sequence ID" value="AJH00173.1"/>
    <property type="molecule type" value="Genomic_DNA"/>
</dbReference>
<evidence type="ECO:0000313" key="6">
    <source>
        <dbReference type="Proteomes" id="UP000031866"/>
    </source>
</evidence>
<gene>
    <name evidence="5" type="ORF">LF65_03616</name>
</gene>
<dbReference type="CDD" id="cd01392">
    <property type="entry name" value="HTH_LacI"/>
    <property type="match status" value="1"/>
</dbReference>
<dbReference type="Pfam" id="PF00356">
    <property type="entry name" value="LacI"/>
    <property type="match status" value="1"/>
</dbReference>
<dbReference type="InterPro" id="IPR001761">
    <property type="entry name" value="Peripla_BP/Lac1_sug-bd_dom"/>
</dbReference>
<dbReference type="OrthoDB" id="369222at2"/>
<reference evidence="6" key="1">
    <citation type="submission" date="2014-12" db="EMBL/GenBank/DDBJ databases">
        <title>Genome sequence of Clostridium beijerinckii strain 59B.</title>
        <authorList>
            <person name="Little G.T."/>
            <person name="Minton N.P."/>
        </authorList>
    </citation>
    <scope>NUCLEOTIDE SEQUENCE [LARGE SCALE GENOMIC DNA]</scope>
    <source>
        <strain evidence="6">59B</strain>
    </source>
</reference>
<dbReference type="Pfam" id="PF00532">
    <property type="entry name" value="Peripla_BP_1"/>
    <property type="match status" value="1"/>
</dbReference>
<keyword evidence="2" id="KW-0238">DNA-binding</keyword>
<dbReference type="SUPFAM" id="SSF53822">
    <property type="entry name" value="Periplasmic binding protein-like I"/>
    <property type="match status" value="1"/>
</dbReference>
<keyword evidence="3" id="KW-0804">Transcription</keyword>
<dbReference type="GO" id="GO:0003700">
    <property type="term" value="F:DNA-binding transcription factor activity"/>
    <property type="evidence" value="ECO:0007669"/>
    <property type="project" value="TreeGrafter"/>
</dbReference>
<dbReference type="PANTHER" id="PTHR30146:SF109">
    <property type="entry name" value="HTH-TYPE TRANSCRIPTIONAL REGULATOR GALS"/>
    <property type="match status" value="1"/>
</dbReference>
<evidence type="ECO:0000313" key="5">
    <source>
        <dbReference type="EMBL" id="AJH00173.1"/>
    </source>
</evidence>
<sequence>MSTIKDVAKYAGVSVATASRVMRGENNVTPKRKKLVEDAAKALNYQPNSIARQLRQKETRNVIVIIPNIQNTFFHEIIAGIEKVAFENDYQVLIVDMQNNPQIEESYFHSLMQRQTDGIISLSASVGLRLMKEVSANYPVVIAAQNISNIELPNVSIDNVAASKEIMQHLINLGYQNIGHLTCQPNLTLYRDRFTGYCQALAENGMPINLEFVKYGESTIQSGYQQMCELLEQDEHIDAVFAAGDIIAIGAMKALADHGIRVPQDCAVVGFDDIELASFYNPELTTIRQPQHQIGDIAMNMLCELMAGNQIEDKHIILDHELVIRKSCGYSLKHQK</sequence>
<dbReference type="InterPro" id="IPR028082">
    <property type="entry name" value="Peripla_BP_I"/>
</dbReference>
<dbReference type="RefSeq" id="WP_041897792.1">
    <property type="nucleotide sequence ID" value="NZ_CP010086.2"/>
</dbReference>
<dbReference type="AlphaFoldDB" id="A0A0B5QQD1"/>
<dbReference type="PROSITE" id="PS50932">
    <property type="entry name" value="HTH_LACI_2"/>
    <property type="match status" value="1"/>
</dbReference>
<dbReference type="Gene3D" id="1.10.260.40">
    <property type="entry name" value="lambda repressor-like DNA-binding domains"/>
    <property type="match status" value="1"/>
</dbReference>
<name>A0A0B5QQD1_CLOBE</name>
<dbReference type="PROSITE" id="PS00356">
    <property type="entry name" value="HTH_LACI_1"/>
    <property type="match status" value="1"/>
</dbReference>
<keyword evidence="1" id="KW-0805">Transcription regulation</keyword>
<dbReference type="InterPro" id="IPR010982">
    <property type="entry name" value="Lambda_DNA-bd_dom_sf"/>
</dbReference>
<feature type="domain" description="HTH lacI-type" evidence="4">
    <location>
        <begin position="2"/>
        <end position="56"/>
    </location>
</feature>
<dbReference type="SUPFAM" id="SSF47413">
    <property type="entry name" value="lambda repressor-like DNA-binding domains"/>
    <property type="match status" value="1"/>
</dbReference>
<organism evidence="5 6">
    <name type="scientific">Clostridium beijerinckii</name>
    <name type="common">Clostridium MP</name>
    <dbReference type="NCBI Taxonomy" id="1520"/>
    <lineage>
        <taxon>Bacteria</taxon>
        <taxon>Bacillati</taxon>
        <taxon>Bacillota</taxon>
        <taxon>Clostridia</taxon>
        <taxon>Eubacteriales</taxon>
        <taxon>Clostridiaceae</taxon>
        <taxon>Clostridium</taxon>
    </lineage>
</organism>
<dbReference type="CDD" id="cd06284">
    <property type="entry name" value="PBP1_LacI-like"/>
    <property type="match status" value="1"/>
</dbReference>
<dbReference type="PANTHER" id="PTHR30146">
    <property type="entry name" value="LACI-RELATED TRANSCRIPTIONAL REPRESSOR"/>
    <property type="match status" value="1"/>
</dbReference>
<accession>A0A0B5QQD1</accession>
<dbReference type="GO" id="GO:0000976">
    <property type="term" value="F:transcription cis-regulatory region binding"/>
    <property type="evidence" value="ECO:0007669"/>
    <property type="project" value="TreeGrafter"/>
</dbReference>
<dbReference type="SMART" id="SM00354">
    <property type="entry name" value="HTH_LACI"/>
    <property type="match status" value="1"/>
</dbReference>
<dbReference type="InterPro" id="IPR000843">
    <property type="entry name" value="HTH_LacI"/>
</dbReference>
<evidence type="ECO:0000256" key="2">
    <source>
        <dbReference type="ARBA" id="ARBA00023125"/>
    </source>
</evidence>
<evidence type="ECO:0000256" key="1">
    <source>
        <dbReference type="ARBA" id="ARBA00023015"/>
    </source>
</evidence>